<keyword evidence="2" id="KW-1185">Reference proteome</keyword>
<gene>
    <name evidence="1" type="ORF">AVEN_93855_1</name>
</gene>
<comment type="caution">
    <text evidence="1">The sequence shown here is derived from an EMBL/GenBank/DDBJ whole genome shotgun (WGS) entry which is preliminary data.</text>
</comment>
<dbReference type="Proteomes" id="UP000499080">
    <property type="component" value="Unassembled WGS sequence"/>
</dbReference>
<dbReference type="AlphaFoldDB" id="A0A4Y2B0L5"/>
<evidence type="ECO:0000313" key="2">
    <source>
        <dbReference type="Proteomes" id="UP000499080"/>
    </source>
</evidence>
<dbReference type="EMBL" id="BGPR01000039">
    <property type="protein sequence ID" value="GBL84826.1"/>
    <property type="molecule type" value="Genomic_DNA"/>
</dbReference>
<name>A0A4Y2B0L5_ARAVE</name>
<reference evidence="1 2" key="1">
    <citation type="journal article" date="2019" name="Sci. Rep.">
        <title>Orb-weaving spider Araneus ventricosus genome elucidates the spidroin gene catalogue.</title>
        <authorList>
            <person name="Kono N."/>
            <person name="Nakamura H."/>
            <person name="Ohtoshi R."/>
            <person name="Moran D.A.P."/>
            <person name="Shinohara A."/>
            <person name="Yoshida Y."/>
            <person name="Fujiwara M."/>
            <person name="Mori M."/>
            <person name="Tomita M."/>
            <person name="Arakawa K."/>
        </authorList>
    </citation>
    <scope>NUCLEOTIDE SEQUENCE [LARGE SCALE GENOMIC DNA]</scope>
</reference>
<accession>A0A4Y2B0L5</accession>
<sequence length="98" mass="11250">MSPIYFVKDYYLWSICDNAKFAGSTIKISNKIQPVAKDVRFLSEEELLPAGGIAFPLCRLVSKLRRVEQCQDKDRIKIYVWINISDAFIMHEGCSSDD</sequence>
<protein>
    <submittedName>
        <fullName evidence="1">Uncharacterized protein</fullName>
    </submittedName>
</protein>
<evidence type="ECO:0000313" key="1">
    <source>
        <dbReference type="EMBL" id="GBL84826.1"/>
    </source>
</evidence>
<proteinExistence type="predicted"/>
<organism evidence="1 2">
    <name type="scientific">Araneus ventricosus</name>
    <name type="common">Orbweaver spider</name>
    <name type="synonym">Epeira ventricosa</name>
    <dbReference type="NCBI Taxonomy" id="182803"/>
    <lineage>
        <taxon>Eukaryota</taxon>
        <taxon>Metazoa</taxon>
        <taxon>Ecdysozoa</taxon>
        <taxon>Arthropoda</taxon>
        <taxon>Chelicerata</taxon>
        <taxon>Arachnida</taxon>
        <taxon>Araneae</taxon>
        <taxon>Araneomorphae</taxon>
        <taxon>Entelegynae</taxon>
        <taxon>Araneoidea</taxon>
        <taxon>Araneidae</taxon>
        <taxon>Araneus</taxon>
    </lineage>
</organism>